<accession>A0A9P3GPD7</accession>
<dbReference type="EMBL" id="BPQB01000105">
    <property type="protein sequence ID" value="GJE99272.1"/>
    <property type="molecule type" value="Genomic_DNA"/>
</dbReference>
<comment type="caution">
    <text evidence="1">The sequence shown here is derived from an EMBL/GenBank/DDBJ whole genome shotgun (WGS) entry which is preliminary data.</text>
</comment>
<evidence type="ECO:0000313" key="2">
    <source>
        <dbReference type="Proteomes" id="UP000703269"/>
    </source>
</evidence>
<dbReference type="Proteomes" id="UP000703269">
    <property type="component" value="Unassembled WGS sequence"/>
</dbReference>
<keyword evidence="2" id="KW-1185">Reference proteome</keyword>
<proteinExistence type="predicted"/>
<organism evidence="1 2">
    <name type="scientific">Phanerochaete sordida</name>
    <dbReference type="NCBI Taxonomy" id="48140"/>
    <lineage>
        <taxon>Eukaryota</taxon>
        <taxon>Fungi</taxon>
        <taxon>Dikarya</taxon>
        <taxon>Basidiomycota</taxon>
        <taxon>Agaricomycotina</taxon>
        <taxon>Agaricomycetes</taxon>
        <taxon>Polyporales</taxon>
        <taxon>Phanerochaetaceae</taxon>
        <taxon>Phanerochaete</taxon>
    </lineage>
</organism>
<sequence>MGVIVNLTQQPPWPVASTILRSLRNVFDSALLLTPALLLARFLLIDHSLGFRNFRSWTSLSLYSAERAAPF</sequence>
<evidence type="ECO:0000313" key="1">
    <source>
        <dbReference type="EMBL" id="GJE99272.1"/>
    </source>
</evidence>
<dbReference type="AlphaFoldDB" id="A0A9P3GPD7"/>
<reference evidence="1 2" key="1">
    <citation type="submission" date="2021-08" db="EMBL/GenBank/DDBJ databases">
        <title>Draft Genome Sequence of Phanerochaete sordida strain YK-624.</title>
        <authorList>
            <person name="Mori T."/>
            <person name="Dohra H."/>
            <person name="Suzuki T."/>
            <person name="Kawagishi H."/>
            <person name="Hirai H."/>
        </authorList>
    </citation>
    <scope>NUCLEOTIDE SEQUENCE [LARGE SCALE GENOMIC DNA]</scope>
    <source>
        <strain evidence="1 2">YK-624</strain>
    </source>
</reference>
<name>A0A9P3GPD7_9APHY</name>
<protein>
    <submittedName>
        <fullName evidence="1">Uncharacterized protein</fullName>
    </submittedName>
</protein>
<gene>
    <name evidence="1" type="ORF">PsYK624_155250</name>
</gene>